<dbReference type="HOGENOM" id="CLU_126515_4_0_0"/>
<keyword evidence="5" id="KW-1185">Reference proteome</keyword>
<dbReference type="Gene3D" id="3.40.30.10">
    <property type="entry name" value="Glutaredoxin"/>
    <property type="match status" value="1"/>
</dbReference>
<dbReference type="PaxDb" id="584708-Apau_1782"/>
<dbReference type="RefSeq" id="WP_006301423.1">
    <property type="nucleotide sequence ID" value="NZ_CM001022.1"/>
</dbReference>
<evidence type="ECO:0000256" key="1">
    <source>
        <dbReference type="ARBA" id="ARBA00022723"/>
    </source>
</evidence>
<evidence type="ECO:0000256" key="2">
    <source>
        <dbReference type="ARBA" id="ARBA00023004"/>
    </source>
</evidence>
<dbReference type="AlphaFoldDB" id="E3CVK7"/>
<evidence type="ECO:0000313" key="5">
    <source>
        <dbReference type="Proteomes" id="UP000005096"/>
    </source>
</evidence>
<sequence length="123" mass="13488">MTTQSEQEDLRSVQERIRFAPDACGKDKCRVIVGLGTCGIAAGGRGVMQAVLEELQRRNIHDVAVETTGCAGMCQNEPLLDVVRPGEERVTYGRVTPGDVPRIIEEHLLGGRVVRDLVVHRPE</sequence>
<dbReference type="eggNOG" id="COG3411">
    <property type="taxonomic scope" value="Bacteria"/>
</dbReference>
<protein>
    <submittedName>
        <fullName evidence="4">Ferredoxin-like protein</fullName>
    </submittedName>
</protein>
<gene>
    <name evidence="4" type="ORF">Apau_1782</name>
</gene>
<dbReference type="STRING" id="584708.Apau_1782"/>
<dbReference type="EMBL" id="CM001022">
    <property type="protein sequence ID" value="EFQ24198.1"/>
    <property type="molecule type" value="Genomic_DNA"/>
</dbReference>
<evidence type="ECO:0000313" key="4">
    <source>
        <dbReference type="EMBL" id="EFQ24198.1"/>
    </source>
</evidence>
<keyword evidence="3" id="KW-0411">Iron-sulfur</keyword>
<proteinExistence type="predicted"/>
<dbReference type="PANTHER" id="PTHR43578">
    <property type="entry name" value="NADH-QUINONE OXIDOREDUCTASE SUBUNIT F"/>
    <property type="match status" value="1"/>
</dbReference>
<dbReference type="OrthoDB" id="9800692at2"/>
<reference evidence="4 5" key="1">
    <citation type="journal article" date="2010" name="Stand. Genomic Sci.">
        <title>Non-contiguous finished genome sequence of Aminomonas paucivorans type strain (GLU-3).</title>
        <authorList>
            <person name="Pitluck S."/>
            <person name="Yasawong M."/>
            <person name="Held B."/>
            <person name="Lapidus A."/>
            <person name="Nolan M."/>
            <person name="Copeland A."/>
            <person name="Lucas S."/>
            <person name="Del Rio T.G."/>
            <person name="Tice H."/>
            <person name="Cheng J.F."/>
            <person name="Chertkov O."/>
            <person name="Goodwin L."/>
            <person name="Tapia R."/>
            <person name="Han C."/>
            <person name="Liolios K."/>
            <person name="Ivanova N."/>
            <person name="Mavromatis K."/>
            <person name="Ovchinnikova G."/>
            <person name="Pati A."/>
            <person name="Chen A."/>
            <person name="Palaniappan K."/>
            <person name="Land M."/>
            <person name="Hauser L."/>
            <person name="Chang Y.J."/>
            <person name="Jeffries C.D."/>
            <person name="Pukall R."/>
            <person name="Spring S."/>
            <person name="Rohde M."/>
            <person name="Sikorski J."/>
            <person name="Goker M."/>
            <person name="Woyke T."/>
            <person name="Bristow J."/>
            <person name="Eisen J.A."/>
            <person name="Markowitz V."/>
            <person name="Hugenholtz P."/>
            <person name="Kyrpides N.C."/>
            <person name="Klenk H.P."/>
        </authorList>
    </citation>
    <scope>NUCLEOTIDE SEQUENCE [LARGE SCALE GENOMIC DNA]</scope>
    <source>
        <strain evidence="4 5">DSM 12260</strain>
    </source>
</reference>
<dbReference type="PANTHER" id="PTHR43578:SF3">
    <property type="entry name" value="NADH-QUINONE OXIDOREDUCTASE SUBUNIT F"/>
    <property type="match status" value="1"/>
</dbReference>
<keyword evidence="2" id="KW-0408">Iron</keyword>
<name>E3CVK7_9BACT</name>
<accession>E3CVK7</accession>
<evidence type="ECO:0000256" key="3">
    <source>
        <dbReference type="ARBA" id="ARBA00023014"/>
    </source>
</evidence>
<dbReference type="CDD" id="cd02980">
    <property type="entry name" value="TRX_Fd_family"/>
    <property type="match status" value="1"/>
</dbReference>
<dbReference type="Proteomes" id="UP000005096">
    <property type="component" value="Chromosome"/>
</dbReference>
<dbReference type="GO" id="GO:0046872">
    <property type="term" value="F:metal ion binding"/>
    <property type="evidence" value="ECO:0007669"/>
    <property type="project" value="UniProtKB-KW"/>
</dbReference>
<dbReference type="InterPro" id="IPR036249">
    <property type="entry name" value="Thioredoxin-like_sf"/>
</dbReference>
<dbReference type="GO" id="GO:0051536">
    <property type="term" value="F:iron-sulfur cluster binding"/>
    <property type="evidence" value="ECO:0007669"/>
    <property type="project" value="UniProtKB-KW"/>
</dbReference>
<dbReference type="SUPFAM" id="SSF52833">
    <property type="entry name" value="Thioredoxin-like"/>
    <property type="match status" value="1"/>
</dbReference>
<keyword evidence="1" id="KW-0479">Metal-binding</keyword>
<organism evidence="4 5">
    <name type="scientific">Aminomonas paucivorans DSM 12260</name>
    <dbReference type="NCBI Taxonomy" id="584708"/>
    <lineage>
        <taxon>Bacteria</taxon>
        <taxon>Thermotogati</taxon>
        <taxon>Synergistota</taxon>
        <taxon>Synergistia</taxon>
        <taxon>Synergistales</taxon>
        <taxon>Synergistaceae</taxon>
        <taxon>Aminomonas</taxon>
    </lineage>
</organism>